<evidence type="ECO:0000256" key="3">
    <source>
        <dbReference type="ARBA" id="ARBA00022741"/>
    </source>
</evidence>
<keyword evidence="2" id="KW-0813">Transport</keyword>
<keyword evidence="4 6" id="KW-0067">ATP-binding</keyword>
<dbReference type="InterPro" id="IPR003593">
    <property type="entry name" value="AAA+_ATPase"/>
</dbReference>
<dbReference type="Proteomes" id="UP000612362">
    <property type="component" value="Unassembled WGS sequence"/>
</dbReference>
<evidence type="ECO:0000256" key="4">
    <source>
        <dbReference type="ARBA" id="ARBA00022840"/>
    </source>
</evidence>
<name>A0A8J3I5L1_9CHLR</name>
<dbReference type="InterPro" id="IPR003439">
    <property type="entry name" value="ABC_transporter-like_ATP-bd"/>
</dbReference>
<keyword evidence="7" id="KW-1185">Reference proteome</keyword>
<sequence>MELTIENLSKRYGQNWALRQLSLRCGPGMLGLVGPNGAGKTTLMRMIATLLTPTEGTILWNGQDIRTHGAALRQVLGYLPQDFGVYPEFTGRQFLRYLAAMKGLPRSLAYRRVDEVLEMVQVEQVADRKLPTYSGGMKQRIGIAQALLNDPELLIVDEPTVGLDPAERVRFRTLLASLTSNRIIILSTHIISDVEAVANRLLILQEGQVLADTPPQALLAHATGKVWSVTTNQTTALQLQASYQASTMVNQMDGVTLRLISATRPHEAAIEVSPSLEEAYLLATGRQEVSAREEDK</sequence>
<comment type="caution">
    <text evidence="6">The sequence shown here is derived from an EMBL/GenBank/DDBJ whole genome shotgun (WGS) entry which is preliminary data.</text>
</comment>
<accession>A0A8J3I5L1</accession>
<keyword evidence="3" id="KW-0547">Nucleotide-binding</keyword>
<evidence type="ECO:0000256" key="2">
    <source>
        <dbReference type="ARBA" id="ARBA00022448"/>
    </source>
</evidence>
<dbReference type="GO" id="GO:0016887">
    <property type="term" value="F:ATP hydrolysis activity"/>
    <property type="evidence" value="ECO:0007669"/>
    <property type="project" value="InterPro"/>
</dbReference>
<evidence type="ECO:0000259" key="5">
    <source>
        <dbReference type="PROSITE" id="PS50893"/>
    </source>
</evidence>
<evidence type="ECO:0000313" key="7">
    <source>
        <dbReference type="Proteomes" id="UP000612362"/>
    </source>
</evidence>
<feature type="domain" description="ABC transporter" evidence="5">
    <location>
        <begin position="3"/>
        <end position="231"/>
    </location>
</feature>
<dbReference type="AlphaFoldDB" id="A0A8J3I5L1"/>
<dbReference type="InterPro" id="IPR027417">
    <property type="entry name" value="P-loop_NTPase"/>
</dbReference>
<organism evidence="6 7">
    <name type="scientific">Ktedonospora formicarum</name>
    <dbReference type="NCBI Taxonomy" id="2778364"/>
    <lineage>
        <taxon>Bacteria</taxon>
        <taxon>Bacillati</taxon>
        <taxon>Chloroflexota</taxon>
        <taxon>Ktedonobacteria</taxon>
        <taxon>Ktedonobacterales</taxon>
        <taxon>Ktedonobacteraceae</taxon>
        <taxon>Ktedonospora</taxon>
    </lineage>
</organism>
<dbReference type="GO" id="GO:0005524">
    <property type="term" value="F:ATP binding"/>
    <property type="evidence" value="ECO:0007669"/>
    <property type="project" value="UniProtKB-KW"/>
</dbReference>
<dbReference type="EMBL" id="BNJF01000003">
    <property type="protein sequence ID" value="GHO47821.1"/>
    <property type="molecule type" value="Genomic_DNA"/>
</dbReference>
<dbReference type="PROSITE" id="PS50893">
    <property type="entry name" value="ABC_TRANSPORTER_2"/>
    <property type="match status" value="1"/>
</dbReference>
<evidence type="ECO:0000313" key="6">
    <source>
        <dbReference type="EMBL" id="GHO47821.1"/>
    </source>
</evidence>
<dbReference type="PANTHER" id="PTHR43335:SF2">
    <property type="entry name" value="ABC TRANSPORTER, ATP-BINDING PROTEIN"/>
    <property type="match status" value="1"/>
</dbReference>
<protein>
    <submittedName>
        <fullName evidence="6">ABC transporter ATP-binding protein</fullName>
    </submittedName>
</protein>
<dbReference type="Gene3D" id="3.40.50.300">
    <property type="entry name" value="P-loop containing nucleotide triphosphate hydrolases"/>
    <property type="match status" value="1"/>
</dbReference>
<dbReference type="SUPFAM" id="SSF52540">
    <property type="entry name" value="P-loop containing nucleoside triphosphate hydrolases"/>
    <property type="match status" value="1"/>
</dbReference>
<comment type="similarity">
    <text evidence="1">Belongs to the ABC transporter superfamily.</text>
</comment>
<dbReference type="InterPro" id="IPR017871">
    <property type="entry name" value="ABC_transporter-like_CS"/>
</dbReference>
<dbReference type="RefSeq" id="WP_220197055.1">
    <property type="nucleotide sequence ID" value="NZ_BNJF01000003.1"/>
</dbReference>
<gene>
    <name evidence="6" type="ORF">KSX_59840</name>
</gene>
<dbReference type="CDD" id="cd03264">
    <property type="entry name" value="ABC_drug_resistance_like"/>
    <property type="match status" value="1"/>
</dbReference>
<dbReference type="Pfam" id="PF00005">
    <property type="entry name" value="ABC_tran"/>
    <property type="match status" value="1"/>
</dbReference>
<dbReference type="SMART" id="SM00382">
    <property type="entry name" value="AAA"/>
    <property type="match status" value="1"/>
</dbReference>
<dbReference type="PROSITE" id="PS00211">
    <property type="entry name" value="ABC_TRANSPORTER_1"/>
    <property type="match status" value="1"/>
</dbReference>
<dbReference type="PANTHER" id="PTHR43335">
    <property type="entry name" value="ABC TRANSPORTER, ATP-BINDING PROTEIN"/>
    <property type="match status" value="1"/>
</dbReference>
<evidence type="ECO:0000256" key="1">
    <source>
        <dbReference type="ARBA" id="ARBA00005417"/>
    </source>
</evidence>
<proteinExistence type="inferred from homology"/>
<reference evidence="6" key="1">
    <citation type="submission" date="2020-10" db="EMBL/GenBank/DDBJ databases">
        <title>Taxonomic study of unclassified bacteria belonging to the class Ktedonobacteria.</title>
        <authorList>
            <person name="Yabe S."/>
            <person name="Wang C.M."/>
            <person name="Zheng Y."/>
            <person name="Sakai Y."/>
            <person name="Cavaletti L."/>
            <person name="Monciardini P."/>
            <person name="Donadio S."/>
        </authorList>
    </citation>
    <scope>NUCLEOTIDE SEQUENCE</scope>
    <source>
        <strain evidence="6">SOSP1-1</strain>
    </source>
</reference>